<dbReference type="InterPro" id="IPR043429">
    <property type="entry name" value="ArtM/GltK/GlnP/TcyL/YhdX-like"/>
</dbReference>
<dbReference type="Proteomes" id="UP000051697">
    <property type="component" value="Unassembled WGS sequence"/>
</dbReference>
<evidence type="ECO:0000256" key="4">
    <source>
        <dbReference type="ARBA" id="ARBA00022692"/>
    </source>
</evidence>
<dbReference type="PROSITE" id="PS50928">
    <property type="entry name" value="ABC_TM1"/>
    <property type="match status" value="1"/>
</dbReference>
<keyword evidence="3" id="KW-1003">Cell membrane</keyword>
<dbReference type="PATRIC" id="fig|1423778.4.peg.1128"/>
<evidence type="ECO:0000313" key="11">
    <source>
        <dbReference type="Proteomes" id="UP000051697"/>
    </source>
</evidence>
<evidence type="ECO:0000256" key="6">
    <source>
        <dbReference type="ARBA" id="ARBA00022989"/>
    </source>
</evidence>
<keyword evidence="2 8" id="KW-0813">Transport</keyword>
<dbReference type="RefSeq" id="WP_057890035.1">
    <property type="nucleotide sequence ID" value="NZ_AZFE01000031.1"/>
</dbReference>
<dbReference type="PANTHER" id="PTHR30614">
    <property type="entry name" value="MEMBRANE COMPONENT OF AMINO ACID ABC TRANSPORTER"/>
    <property type="match status" value="1"/>
</dbReference>
<reference evidence="10 11" key="1">
    <citation type="journal article" date="2015" name="Genome Announc.">
        <title>Expanding the biotechnology potential of lactobacilli through comparative genomics of 213 strains and associated genera.</title>
        <authorList>
            <person name="Sun Z."/>
            <person name="Harris H.M."/>
            <person name="McCann A."/>
            <person name="Guo C."/>
            <person name="Argimon S."/>
            <person name="Zhang W."/>
            <person name="Yang X."/>
            <person name="Jeffery I.B."/>
            <person name="Cooney J.C."/>
            <person name="Kagawa T.F."/>
            <person name="Liu W."/>
            <person name="Song Y."/>
            <person name="Salvetti E."/>
            <person name="Wrobel A."/>
            <person name="Rasinkangas P."/>
            <person name="Parkhill J."/>
            <person name="Rea M.C."/>
            <person name="O'Sullivan O."/>
            <person name="Ritari J."/>
            <person name="Douillard F.P."/>
            <person name="Paul Ross R."/>
            <person name="Yang R."/>
            <person name="Briner A.E."/>
            <person name="Felis G.E."/>
            <person name="de Vos W.M."/>
            <person name="Barrangou R."/>
            <person name="Klaenhammer T.R."/>
            <person name="Caufield P.W."/>
            <person name="Cui Y."/>
            <person name="Zhang H."/>
            <person name="O'Toole P.W."/>
        </authorList>
    </citation>
    <scope>NUCLEOTIDE SEQUENCE [LARGE SCALE GENOMIC DNA]</scope>
    <source>
        <strain evidence="10 11">DSM 15707</strain>
    </source>
</reference>
<comment type="subcellular location">
    <subcellularLocation>
        <location evidence="1 8">Cell membrane</location>
        <topology evidence="1 8">Multi-pass membrane protein</topology>
    </subcellularLocation>
</comment>
<keyword evidence="4 8" id="KW-0812">Transmembrane</keyword>
<dbReference type="Gene3D" id="1.10.3720.10">
    <property type="entry name" value="MetI-like"/>
    <property type="match status" value="1"/>
</dbReference>
<dbReference type="KEGG" id="lol:LACOL_0210"/>
<keyword evidence="7 8" id="KW-0472">Membrane</keyword>
<dbReference type="GO" id="GO:0015184">
    <property type="term" value="F:L-cystine transmembrane transporter activity"/>
    <property type="evidence" value="ECO:0007669"/>
    <property type="project" value="TreeGrafter"/>
</dbReference>
<keyword evidence="5" id="KW-0029">Amino-acid transport</keyword>
<dbReference type="InterPro" id="IPR000515">
    <property type="entry name" value="MetI-like"/>
</dbReference>
<dbReference type="InterPro" id="IPR010065">
    <property type="entry name" value="AA_ABC_transptr_permease_3TM"/>
</dbReference>
<dbReference type="GO" id="GO:0043190">
    <property type="term" value="C:ATP-binding cassette (ABC) transporter complex"/>
    <property type="evidence" value="ECO:0007669"/>
    <property type="project" value="InterPro"/>
</dbReference>
<dbReference type="STRING" id="1423778.FC70_GL001094"/>
<keyword evidence="6 8" id="KW-1133">Transmembrane helix</keyword>
<dbReference type="Pfam" id="PF00528">
    <property type="entry name" value="BPD_transp_1"/>
    <property type="match status" value="1"/>
</dbReference>
<proteinExistence type="inferred from homology"/>
<name>A0A0R1RGJ4_9LACO</name>
<evidence type="ECO:0000256" key="8">
    <source>
        <dbReference type="RuleBase" id="RU363032"/>
    </source>
</evidence>
<feature type="transmembrane region" description="Helical" evidence="8">
    <location>
        <begin position="20"/>
        <end position="41"/>
    </location>
</feature>
<comment type="similarity">
    <text evidence="8">Belongs to the binding-protein-dependent transport system permease family.</text>
</comment>
<evidence type="ECO:0000313" key="10">
    <source>
        <dbReference type="EMBL" id="KRL55497.1"/>
    </source>
</evidence>
<evidence type="ECO:0000259" key="9">
    <source>
        <dbReference type="PROSITE" id="PS50928"/>
    </source>
</evidence>
<accession>A0A0R1RGJ4</accession>
<dbReference type="OrthoDB" id="9805999at2"/>
<evidence type="ECO:0000256" key="1">
    <source>
        <dbReference type="ARBA" id="ARBA00004651"/>
    </source>
</evidence>
<feature type="transmembrane region" description="Helical" evidence="8">
    <location>
        <begin position="194"/>
        <end position="218"/>
    </location>
</feature>
<dbReference type="SUPFAM" id="SSF161098">
    <property type="entry name" value="MetI-like"/>
    <property type="match status" value="1"/>
</dbReference>
<dbReference type="AlphaFoldDB" id="A0A0R1RGJ4"/>
<keyword evidence="11" id="KW-1185">Reference proteome</keyword>
<feature type="domain" description="ABC transmembrane type-1" evidence="9">
    <location>
        <begin position="17"/>
        <end position="212"/>
    </location>
</feature>
<organism evidence="10 11">
    <name type="scientific">Paucilactobacillus oligofermentans DSM 15707 = LMG 22743</name>
    <dbReference type="NCBI Taxonomy" id="1423778"/>
    <lineage>
        <taxon>Bacteria</taxon>
        <taxon>Bacillati</taxon>
        <taxon>Bacillota</taxon>
        <taxon>Bacilli</taxon>
        <taxon>Lactobacillales</taxon>
        <taxon>Lactobacillaceae</taxon>
        <taxon>Paucilactobacillus</taxon>
    </lineage>
</organism>
<comment type="caution">
    <text evidence="10">The sequence shown here is derived from an EMBL/GenBank/DDBJ whole genome shotgun (WGS) entry which is preliminary data.</text>
</comment>
<feature type="transmembrane region" description="Helical" evidence="8">
    <location>
        <begin position="61"/>
        <end position="86"/>
    </location>
</feature>
<evidence type="ECO:0000256" key="2">
    <source>
        <dbReference type="ARBA" id="ARBA00022448"/>
    </source>
</evidence>
<protein>
    <submittedName>
        <fullName evidence="10">Amino acid ABC transporter permease</fullName>
    </submittedName>
</protein>
<dbReference type="NCBIfam" id="TIGR01726">
    <property type="entry name" value="HEQRo_perm_3TM"/>
    <property type="match status" value="1"/>
</dbReference>
<gene>
    <name evidence="10" type="ORF">FC70_GL001094</name>
</gene>
<dbReference type="PANTHER" id="PTHR30614:SF0">
    <property type="entry name" value="L-CYSTINE TRANSPORT SYSTEM PERMEASE PROTEIN TCYL"/>
    <property type="match status" value="1"/>
</dbReference>
<evidence type="ECO:0000256" key="3">
    <source>
        <dbReference type="ARBA" id="ARBA00022475"/>
    </source>
</evidence>
<dbReference type="InterPro" id="IPR035906">
    <property type="entry name" value="MetI-like_sf"/>
</dbReference>
<dbReference type="EMBL" id="AZFE01000031">
    <property type="protein sequence ID" value="KRL55497.1"/>
    <property type="molecule type" value="Genomic_DNA"/>
</dbReference>
<evidence type="ECO:0000256" key="5">
    <source>
        <dbReference type="ARBA" id="ARBA00022970"/>
    </source>
</evidence>
<sequence>MWETIVKSTPEIVGAGIKYSIPLALISFVIAMVIAVATALARTTEPKGSGVAKSCFKVLRWIISFYIWLFRSTPLLVQLFIVFFGLPSVGIQLDAFTAGIITFSLNTGAYCSESVRGAIISIPKSQWEAAYAIGMSYPQVLFRIIFPQAMRVAIPPLSNSFIGLVKDTSLASSITILEMFTVSQQIAAKNYEPMLMYCMVAVYYAVFCSILSIGQYYLEKYTSRYIVNGG</sequence>
<evidence type="ECO:0000256" key="7">
    <source>
        <dbReference type="ARBA" id="ARBA00023136"/>
    </source>
</evidence>
<dbReference type="CDD" id="cd06261">
    <property type="entry name" value="TM_PBP2"/>
    <property type="match status" value="1"/>
</dbReference>